<keyword evidence="2" id="KW-0547">Nucleotide-binding</keyword>
<dbReference type="InterPro" id="IPR027417">
    <property type="entry name" value="P-loop_NTPase"/>
</dbReference>
<organism evidence="5 6">
    <name type="scientific">Batillaria attramentaria</name>
    <dbReference type="NCBI Taxonomy" id="370345"/>
    <lineage>
        <taxon>Eukaryota</taxon>
        <taxon>Metazoa</taxon>
        <taxon>Spiralia</taxon>
        <taxon>Lophotrochozoa</taxon>
        <taxon>Mollusca</taxon>
        <taxon>Gastropoda</taxon>
        <taxon>Caenogastropoda</taxon>
        <taxon>Sorbeoconcha</taxon>
        <taxon>Cerithioidea</taxon>
        <taxon>Batillariidae</taxon>
        <taxon>Batillaria</taxon>
    </lineage>
</organism>
<dbReference type="PROSITE" id="PS51720">
    <property type="entry name" value="G_AIG1"/>
    <property type="match status" value="1"/>
</dbReference>
<feature type="domain" description="AIG1-type G" evidence="4">
    <location>
        <begin position="185"/>
        <end position="390"/>
    </location>
</feature>
<accession>A0ABD0KFT5</accession>
<dbReference type="GO" id="GO:0005525">
    <property type="term" value="F:GTP binding"/>
    <property type="evidence" value="ECO:0007669"/>
    <property type="project" value="UniProtKB-KW"/>
</dbReference>
<dbReference type="AlphaFoldDB" id="A0ABD0KFT5"/>
<reference evidence="5 6" key="1">
    <citation type="journal article" date="2023" name="Sci. Data">
        <title>Genome assembly of the Korean intertidal mud-creeper Batillaria attramentaria.</title>
        <authorList>
            <person name="Patra A.K."/>
            <person name="Ho P.T."/>
            <person name="Jun S."/>
            <person name="Lee S.J."/>
            <person name="Kim Y."/>
            <person name="Won Y.J."/>
        </authorList>
    </citation>
    <scope>NUCLEOTIDE SEQUENCE [LARGE SCALE GENOMIC DNA]</scope>
    <source>
        <strain evidence="5">Wonlab-2016</strain>
    </source>
</reference>
<gene>
    <name evidence="5" type="ORF">BaRGS_00022692</name>
</gene>
<proteinExistence type="inferred from homology"/>
<sequence>MATPEERYAVLVIGKTGTGKSTVCNIILGRPAFDVGRGMDQMTKVTQTAEATIQGEKQIMVKVTDTPDLINSDMGLPKAAEEVKQWREELRSAYPESRYHAAILVTIRCDVRYTAEEYAVYRQVKKLWGGNTSFCKRLVVVFTYGDLLDGKIEDQLKTVCPELQNVLKDAKQRYVVFSQAADGSTKDVRLVMIGKTGGGKSSTGNSILGEEKFPPVRGWSSGTEKCDWNQAIRNGFRIQITDTPGVCDTHRPQEEVHREIAKCCVTVTPGPHAVLMVFKAGDRFTGEEDQAYEELKELFGHELTKYMIVVFTGLDMLKKDKIELGSALQKAPPKIGQIIKEANGRYIGFDNEMSWEERAEQGDKLLAMVTKLMVDNRGTYYSNDLMKKFEDAVQERIDETNTTREDLKKNTVEEKEPSWLESVRAFVRRPFERCHWM</sequence>
<dbReference type="PANTHER" id="PTHR10903:SF184">
    <property type="entry name" value="GTP-BINDING PROTEIN A"/>
    <property type="match status" value="1"/>
</dbReference>
<dbReference type="PANTHER" id="PTHR10903">
    <property type="entry name" value="GTPASE, IMAP FAMILY MEMBER-RELATED"/>
    <property type="match status" value="1"/>
</dbReference>
<dbReference type="EMBL" id="JACVVK020000184">
    <property type="protein sequence ID" value="KAK7486083.1"/>
    <property type="molecule type" value="Genomic_DNA"/>
</dbReference>
<dbReference type="SUPFAM" id="SSF52540">
    <property type="entry name" value="P-loop containing nucleoside triphosphate hydrolases"/>
    <property type="match status" value="2"/>
</dbReference>
<evidence type="ECO:0000256" key="3">
    <source>
        <dbReference type="ARBA" id="ARBA00023134"/>
    </source>
</evidence>
<dbReference type="Gene3D" id="3.40.50.300">
    <property type="entry name" value="P-loop containing nucleotide triphosphate hydrolases"/>
    <property type="match status" value="2"/>
</dbReference>
<keyword evidence="3" id="KW-0342">GTP-binding</keyword>
<name>A0ABD0KFT5_9CAEN</name>
<keyword evidence="6" id="KW-1185">Reference proteome</keyword>
<evidence type="ECO:0000313" key="6">
    <source>
        <dbReference type="Proteomes" id="UP001519460"/>
    </source>
</evidence>
<protein>
    <recommendedName>
        <fullName evidence="4">AIG1-type G domain-containing protein</fullName>
    </recommendedName>
</protein>
<evidence type="ECO:0000313" key="5">
    <source>
        <dbReference type="EMBL" id="KAK7486083.1"/>
    </source>
</evidence>
<dbReference type="InterPro" id="IPR045058">
    <property type="entry name" value="GIMA/IAN/Toc"/>
</dbReference>
<dbReference type="Pfam" id="PF04548">
    <property type="entry name" value="AIG1"/>
    <property type="match status" value="2"/>
</dbReference>
<dbReference type="FunFam" id="3.40.50.300:FF:000366">
    <property type="entry name" value="GTPase, IMAP family member 2"/>
    <property type="match status" value="1"/>
</dbReference>
<evidence type="ECO:0000256" key="1">
    <source>
        <dbReference type="ARBA" id="ARBA00008535"/>
    </source>
</evidence>
<dbReference type="Proteomes" id="UP001519460">
    <property type="component" value="Unassembled WGS sequence"/>
</dbReference>
<evidence type="ECO:0000256" key="2">
    <source>
        <dbReference type="ARBA" id="ARBA00022741"/>
    </source>
</evidence>
<dbReference type="InterPro" id="IPR006703">
    <property type="entry name" value="G_AIG1"/>
</dbReference>
<dbReference type="CDD" id="cd00882">
    <property type="entry name" value="Ras_like_GTPase"/>
    <property type="match status" value="1"/>
</dbReference>
<comment type="similarity">
    <text evidence="1">Belongs to the TRAFAC class TrmE-Era-EngA-EngB-Septin-like GTPase superfamily. AIG1/Toc34/Toc159-like paraseptin GTPase family. IAN subfamily.</text>
</comment>
<comment type="caution">
    <text evidence="5">The sequence shown here is derived from an EMBL/GenBank/DDBJ whole genome shotgun (WGS) entry which is preliminary data.</text>
</comment>
<evidence type="ECO:0000259" key="4">
    <source>
        <dbReference type="PROSITE" id="PS51720"/>
    </source>
</evidence>